<name>E9H2S7_DAPPU</name>
<evidence type="ECO:0000256" key="2">
    <source>
        <dbReference type="SAM" id="MobiDB-lite"/>
    </source>
</evidence>
<proteinExistence type="predicted"/>
<gene>
    <name evidence="3" type="ORF">DAPPUDRAFT_109357</name>
</gene>
<feature type="coiled-coil region" evidence="1">
    <location>
        <begin position="142"/>
        <end position="169"/>
    </location>
</feature>
<feature type="compositionally biased region" description="Polar residues" evidence="2">
    <location>
        <begin position="172"/>
        <end position="188"/>
    </location>
</feature>
<dbReference type="EMBL" id="GL732587">
    <property type="protein sequence ID" value="EFX73957.1"/>
    <property type="molecule type" value="Genomic_DNA"/>
</dbReference>
<sequence>MQPNVYFNAILLADGQNVSYGSDSVENVYNYYSGEDATLLRFQKDEDEGSLAQRCPHKTNSKFLLSVLHQIPVMDACPLVDLPSDDETALHVGSELVVSRAELKSNPVGNVALKCLVGEKVVATVGGSSSLRRKETTRRQALAATEQRVRDAQAELSAAEQTVMDLGGQVPISDSSELNPSDSVSQFGQRDDPYPLASGVAPDAWIDLYFAGREKPHVRGNGDKSSVTIQLEDSLNGETPPQPSTTTTPPPPPPPPPIPRT</sequence>
<accession>E9H2S7</accession>
<evidence type="ECO:0000313" key="4">
    <source>
        <dbReference type="Proteomes" id="UP000000305"/>
    </source>
</evidence>
<dbReference type="KEGG" id="dpx:DAPPUDRAFT_109357"/>
<dbReference type="HOGENOM" id="CLU_1066586_0_0_1"/>
<feature type="region of interest" description="Disordered" evidence="2">
    <location>
        <begin position="169"/>
        <end position="195"/>
    </location>
</feature>
<reference evidence="3 4" key="1">
    <citation type="journal article" date="2011" name="Science">
        <title>The ecoresponsive genome of Daphnia pulex.</title>
        <authorList>
            <person name="Colbourne J.K."/>
            <person name="Pfrender M.E."/>
            <person name="Gilbert D."/>
            <person name="Thomas W.K."/>
            <person name="Tucker A."/>
            <person name="Oakley T.H."/>
            <person name="Tokishita S."/>
            <person name="Aerts A."/>
            <person name="Arnold G.J."/>
            <person name="Basu M.K."/>
            <person name="Bauer D.J."/>
            <person name="Caceres C.E."/>
            <person name="Carmel L."/>
            <person name="Casola C."/>
            <person name="Choi J.H."/>
            <person name="Detter J.C."/>
            <person name="Dong Q."/>
            <person name="Dusheyko S."/>
            <person name="Eads B.D."/>
            <person name="Frohlich T."/>
            <person name="Geiler-Samerotte K.A."/>
            <person name="Gerlach D."/>
            <person name="Hatcher P."/>
            <person name="Jogdeo S."/>
            <person name="Krijgsveld J."/>
            <person name="Kriventseva E.V."/>
            <person name="Kultz D."/>
            <person name="Laforsch C."/>
            <person name="Lindquist E."/>
            <person name="Lopez J."/>
            <person name="Manak J.R."/>
            <person name="Muller J."/>
            <person name="Pangilinan J."/>
            <person name="Patwardhan R.P."/>
            <person name="Pitluck S."/>
            <person name="Pritham E.J."/>
            <person name="Rechtsteiner A."/>
            <person name="Rho M."/>
            <person name="Rogozin I.B."/>
            <person name="Sakarya O."/>
            <person name="Salamov A."/>
            <person name="Schaack S."/>
            <person name="Shapiro H."/>
            <person name="Shiga Y."/>
            <person name="Skalitzky C."/>
            <person name="Smith Z."/>
            <person name="Souvorov A."/>
            <person name="Sung W."/>
            <person name="Tang Z."/>
            <person name="Tsuchiya D."/>
            <person name="Tu H."/>
            <person name="Vos H."/>
            <person name="Wang M."/>
            <person name="Wolf Y.I."/>
            <person name="Yamagata H."/>
            <person name="Yamada T."/>
            <person name="Ye Y."/>
            <person name="Shaw J.R."/>
            <person name="Andrews J."/>
            <person name="Crease T.J."/>
            <person name="Tang H."/>
            <person name="Lucas S.M."/>
            <person name="Robertson H.M."/>
            <person name="Bork P."/>
            <person name="Koonin E.V."/>
            <person name="Zdobnov E.M."/>
            <person name="Grigoriev I.V."/>
            <person name="Lynch M."/>
            <person name="Boore J.L."/>
        </authorList>
    </citation>
    <scope>NUCLEOTIDE SEQUENCE [LARGE SCALE GENOMIC DNA]</scope>
</reference>
<dbReference type="Proteomes" id="UP000000305">
    <property type="component" value="Unassembled WGS sequence"/>
</dbReference>
<organism evidence="3 4">
    <name type="scientific">Daphnia pulex</name>
    <name type="common">Water flea</name>
    <dbReference type="NCBI Taxonomy" id="6669"/>
    <lineage>
        <taxon>Eukaryota</taxon>
        <taxon>Metazoa</taxon>
        <taxon>Ecdysozoa</taxon>
        <taxon>Arthropoda</taxon>
        <taxon>Crustacea</taxon>
        <taxon>Branchiopoda</taxon>
        <taxon>Diplostraca</taxon>
        <taxon>Cladocera</taxon>
        <taxon>Anomopoda</taxon>
        <taxon>Daphniidae</taxon>
        <taxon>Daphnia</taxon>
    </lineage>
</organism>
<evidence type="ECO:0000256" key="1">
    <source>
        <dbReference type="SAM" id="Coils"/>
    </source>
</evidence>
<dbReference type="AlphaFoldDB" id="E9H2S7"/>
<keyword evidence="1" id="KW-0175">Coiled coil</keyword>
<protein>
    <submittedName>
        <fullName evidence="3">Uncharacterized protein</fullName>
    </submittedName>
</protein>
<feature type="region of interest" description="Disordered" evidence="2">
    <location>
        <begin position="214"/>
        <end position="261"/>
    </location>
</feature>
<feature type="compositionally biased region" description="Polar residues" evidence="2">
    <location>
        <begin position="223"/>
        <end position="237"/>
    </location>
</feature>
<keyword evidence="4" id="KW-1185">Reference proteome</keyword>
<feature type="compositionally biased region" description="Pro residues" evidence="2">
    <location>
        <begin position="240"/>
        <end position="261"/>
    </location>
</feature>
<evidence type="ECO:0000313" key="3">
    <source>
        <dbReference type="EMBL" id="EFX73957.1"/>
    </source>
</evidence>
<dbReference type="InParanoid" id="E9H2S7"/>